<dbReference type="SUPFAM" id="SSF55729">
    <property type="entry name" value="Acyl-CoA N-acyltransferases (Nat)"/>
    <property type="match status" value="1"/>
</dbReference>
<dbReference type="CDD" id="cd04301">
    <property type="entry name" value="NAT_SF"/>
    <property type="match status" value="1"/>
</dbReference>
<organism evidence="2 3">
    <name type="scientific">Vibrio neptunius</name>
    <dbReference type="NCBI Taxonomy" id="170651"/>
    <lineage>
        <taxon>Bacteria</taxon>
        <taxon>Pseudomonadati</taxon>
        <taxon>Pseudomonadota</taxon>
        <taxon>Gammaproteobacteria</taxon>
        <taxon>Vibrionales</taxon>
        <taxon>Vibrionaceae</taxon>
        <taxon>Vibrio</taxon>
    </lineage>
</organism>
<keyword evidence="3" id="KW-1185">Reference proteome</keyword>
<evidence type="ECO:0000313" key="3">
    <source>
        <dbReference type="Proteomes" id="UP000779070"/>
    </source>
</evidence>
<protein>
    <submittedName>
        <fullName evidence="2">GNAT family N-acetyltransferase</fullName>
    </submittedName>
</protein>
<dbReference type="Proteomes" id="UP000779070">
    <property type="component" value="Unassembled WGS sequence"/>
</dbReference>
<accession>A0ABS3A393</accession>
<name>A0ABS3A393_9VIBR</name>
<dbReference type="Gene3D" id="3.40.630.30">
    <property type="match status" value="1"/>
</dbReference>
<sequence>MEVQLVKIKPEERYVLENLFCYYVYDMSEYMKWNPTKDGHFDGYDVSKFDPYWKRDDHTPYFIKFNNEMAGFVLVRRYPSDPTRYDIEQFFVLRKFKGQGVGRGVLAQVVKAYPGMWQIRILQENSGALSFWKSAVTRIVGENYTLSKANDEDLVMLFIHFETPNEELKGELKGTGTLRKDKSLPA</sequence>
<feature type="domain" description="N-acetyltransferase" evidence="1">
    <location>
        <begin position="3"/>
        <end position="185"/>
    </location>
</feature>
<dbReference type="PROSITE" id="PS51186">
    <property type="entry name" value="GNAT"/>
    <property type="match status" value="1"/>
</dbReference>
<dbReference type="RefSeq" id="WP_206370139.1">
    <property type="nucleotide sequence ID" value="NZ_CAWPTM010000051.1"/>
</dbReference>
<dbReference type="InterPro" id="IPR016181">
    <property type="entry name" value="Acyl_CoA_acyltransferase"/>
</dbReference>
<gene>
    <name evidence="2" type="ORF">JYA62_12485</name>
</gene>
<proteinExistence type="predicted"/>
<reference evidence="2 3" key="1">
    <citation type="submission" date="2021-02" db="EMBL/GenBank/DDBJ databases">
        <title>Draft Genome Sequences of 5 Vibrio neptunius Strains Isolated From of Bivalve Hatcheries.</title>
        <authorList>
            <person name="Galvis F."/>
            <person name="Barja J.L."/>
            <person name="Lemos M.L."/>
            <person name="Balado M."/>
        </authorList>
    </citation>
    <scope>NUCLEOTIDE SEQUENCE [LARGE SCALE GENOMIC DNA]</scope>
    <source>
        <strain evidence="2 3">PP-145.98</strain>
    </source>
</reference>
<comment type="caution">
    <text evidence="2">The sequence shown here is derived from an EMBL/GenBank/DDBJ whole genome shotgun (WGS) entry which is preliminary data.</text>
</comment>
<evidence type="ECO:0000259" key="1">
    <source>
        <dbReference type="PROSITE" id="PS51186"/>
    </source>
</evidence>
<dbReference type="InterPro" id="IPR000182">
    <property type="entry name" value="GNAT_dom"/>
</dbReference>
<dbReference type="EMBL" id="JAFHLB010000014">
    <property type="protein sequence ID" value="MBN3578480.1"/>
    <property type="molecule type" value="Genomic_DNA"/>
</dbReference>
<evidence type="ECO:0000313" key="2">
    <source>
        <dbReference type="EMBL" id="MBN3578480.1"/>
    </source>
</evidence>
<dbReference type="Pfam" id="PF00583">
    <property type="entry name" value="Acetyltransf_1"/>
    <property type="match status" value="1"/>
</dbReference>